<name>A0A0D2FXU9_9EURO</name>
<sequence>MIRLNHNASSLADYLHSAVHKVHYPSVIDSGVHYRQFMRHTTPDFTPGYGCLFSVELEDLPTTIAFYDSLNVHNNVHLGAPFTLAFAYTMCTYAQMLDWAATYGLEPTQI</sequence>
<dbReference type="Proteomes" id="UP000053617">
    <property type="component" value="Unassembled WGS sequence"/>
</dbReference>
<dbReference type="Gene3D" id="3.90.1150.10">
    <property type="entry name" value="Aspartate Aminotransferase, domain 1"/>
    <property type="match status" value="1"/>
</dbReference>
<accession>A0A0D2FXU9</accession>
<evidence type="ECO:0000313" key="2">
    <source>
        <dbReference type="Proteomes" id="UP000053617"/>
    </source>
</evidence>
<dbReference type="STRING" id="1442369.A0A0D2FXU9"/>
<dbReference type="RefSeq" id="XP_013274253.1">
    <property type="nucleotide sequence ID" value="XM_013418799.1"/>
</dbReference>
<dbReference type="GeneID" id="25293165"/>
<dbReference type="VEuPathDB" id="FungiDB:Z518_05094"/>
<dbReference type="PANTHER" id="PTHR42699">
    <property type="match status" value="1"/>
</dbReference>
<evidence type="ECO:0000313" key="1">
    <source>
        <dbReference type="EMBL" id="KIX07117.1"/>
    </source>
</evidence>
<dbReference type="InterPro" id="IPR051750">
    <property type="entry name" value="Trans-sulfuration_enzymes"/>
</dbReference>
<proteinExistence type="predicted"/>
<dbReference type="InterPro" id="IPR015422">
    <property type="entry name" value="PyrdxlP-dep_Trfase_small"/>
</dbReference>
<dbReference type="EMBL" id="KN847477">
    <property type="protein sequence ID" value="KIX07117.1"/>
    <property type="molecule type" value="Genomic_DNA"/>
</dbReference>
<dbReference type="OrthoDB" id="10047078at2759"/>
<protein>
    <submittedName>
        <fullName evidence="1">Uncharacterized protein</fullName>
    </submittedName>
</protein>
<dbReference type="GO" id="GO:0019346">
    <property type="term" value="P:transsulfuration"/>
    <property type="evidence" value="ECO:0007669"/>
    <property type="project" value="TreeGrafter"/>
</dbReference>
<dbReference type="AlphaFoldDB" id="A0A0D2FXU9"/>
<dbReference type="HOGENOM" id="CLU_2172468_0_0_1"/>
<reference evidence="1 2" key="1">
    <citation type="submission" date="2015-01" db="EMBL/GenBank/DDBJ databases">
        <title>The Genome Sequence of Rhinocladiella mackenzie CBS 650.93.</title>
        <authorList>
            <consortium name="The Broad Institute Genomics Platform"/>
            <person name="Cuomo C."/>
            <person name="de Hoog S."/>
            <person name="Gorbushina A."/>
            <person name="Stielow B."/>
            <person name="Teixiera M."/>
            <person name="Abouelleil A."/>
            <person name="Chapman S.B."/>
            <person name="Priest M."/>
            <person name="Young S.K."/>
            <person name="Wortman J."/>
            <person name="Nusbaum C."/>
            <person name="Birren B."/>
        </authorList>
    </citation>
    <scope>NUCLEOTIDE SEQUENCE [LARGE SCALE GENOMIC DNA]</scope>
    <source>
        <strain evidence="1 2">CBS 650.93</strain>
    </source>
</reference>
<gene>
    <name evidence="1" type="ORF">Z518_05094</name>
</gene>
<dbReference type="PANTHER" id="PTHR42699:SF1">
    <property type="entry name" value="CYSTATHIONINE GAMMA-SYNTHASE-RELATED"/>
    <property type="match status" value="1"/>
</dbReference>
<keyword evidence="2" id="KW-1185">Reference proteome</keyword>
<dbReference type="GO" id="GO:0003962">
    <property type="term" value="F:cystathionine gamma-synthase activity"/>
    <property type="evidence" value="ECO:0007669"/>
    <property type="project" value="TreeGrafter"/>
</dbReference>
<organism evidence="1 2">
    <name type="scientific">Rhinocladiella mackenziei CBS 650.93</name>
    <dbReference type="NCBI Taxonomy" id="1442369"/>
    <lineage>
        <taxon>Eukaryota</taxon>
        <taxon>Fungi</taxon>
        <taxon>Dikarya</taxon>
        <taxon>Ascomycota</taxon>
        <taxon>Pezizomycotina</taxon>
        <taxon>Eurotiomycetes</taxon>
        <taxon>Chaetothyriomycetidae</taxon>
        <taxon>Chaetothyriales</taxon>
        <taxon>Herpotrichiellaceae</taxon>
        <taxon>Rhinocladiella</taxon>
    </lineage>
</organism>
<dbReference type="InterPro" id="IPR015424">
    <property type="entry name" value="PyrdxlP-dep_Trfase"/>
</dbReference>
<dbReference type="SUPFAM" id="SSF53383">
    <property type="entry name" value="PLP-dependent transferases"/>
    <property type="match status" value="1"/>
</dbReference>